<dbReference type="PRINTS" id="PR00081">
    <property type="entry name" value="GDHRDH"/>
</dbReference>
<keyword evidence="2" id="KW-0560">Oxidoreductase</keyword>
<accession>A0A2S6IC50</accession>
<dbReference type="PROSITE" id="PS00061">
    <property type="entry name" value="ADH_SHORT"/>
    <property type="match status" value="1"/>
</dbReference>
<evidence type="ECO:0000256" key="3">
    <source>
        <dbReference type="RuleBase" id="RU000363"/>
    </source>
</evidence>
<dbReference type="CDD" id="cd05233">
    <property type="entry name" value="SDR_c"/>
    <property type="match status" value="1"/>
</dbReference>
<dbReference type="GO" id="GO:0016491">
    <property type="term" value="F:oxidoreductase activity"/>
    <property type="evidence" value="ECO:0007669"/>
    <property type="project" value="UniProtKB-KW"/>
</dbReference>
<proteinExistence type="inferred from homology"/>
<protein>
    <submittedName>
        <fullName evidence="5">Short-subunit dehydrogenase</fullName>
    </submittedName>
</protein>
<feature type="domain" description="Ketoreductase" evidence="4">
    <location>
        <begin position="11"/>
        <end position="185"/>
    </location>
</feature>
<dbReference type="PANTHER" id="PTHR44196">
    <property type="entry name" value="DEHYDROGENASE/REDUCTASE SDR FAMILY MEMBER 7B"/>
    <property type="match status" value="1"/>
</dbReference>
<name>A0A2S6IC50_9ACTN</name>
<organism evidence="5 6">
    <name type="scientific">Kineococcus xinjiangensis</name>
    <dbReference type="NCBI Taxonomy" id="512762"/>
    <lineage>
        <taxon>Bacteria</taxon>
        <taxon>Bacillati</taxon>
        <taxon>Actinomycetota</taxon>
        <taxon>Actinomycetes</taxon>
        <taxon>Kineosporiales</taxon>
        <taxon>Kineosporiaceae</taxon>
        <taxon>Kineococcus</taxon>
    </lineage>
</organism>
<dbReference type="Proteomes" id="UP000239485">
    <property type="component" value="Unassembled WGS sequence"/>
</dbReference>
<evidence type="ECO:0000256" key="2">
    <source>
        <dbReference type="ARBA" id="ARBA00023002"/>
    </source>
</evidence>
<dbReference type="InterPro" id="IPR020904">
    <property type="entry name" value="Sc_DH/Rdtase_CS"/>
</dbReference>
<dbReference type="EMBL" id="PTJD01000023">
    <property type="protein sequence ID" value="PPK90808.1"/>
    <property type="molecule type" value="Genomic_DNA"/>
</dbReference>
<sequence length="253" mass="25900">MTAEEARLTGTTALVTGATSGLGRAVALRLAAAGADVALLGRSERDLAQAAAEVEGHGVRALPLPVDLADTGTLGGVVDRVADELGGLGVLVNAAATDAPGTAEEVPLDDWERVLAVNLTAPFALARAAMPHMRRGGGGLVVNVSSVAGRRGWAKASAYCSTKFALTGLTQSLAAEGRADGIRACVLYPGAMSTSWGTFDPAERASAEDREHDERESLDPAVVADLIAWMALSPGRPVLNEVTVTPLLEGGWP</sequence>
<evidence type="ECO:0000256" key="1">
    <source>
        <dbReference type="ARBA" id="ARBA00006484"/>
    </source>
</evidence>
<dbReference type="SUPFAM" id="SSF51735">
    <property type="entry name" value="NAD(P)-binding Rossmann-fold domains"/>
    <property type="match status" value="1"/>
</dbReference>
<comment type="caution">
    <text evidence="5">The sequence shown here is derived from an EMBL/GenBank/DDBJ whole genome shotgun (WGS) entry which is preliminary data.</text>
</comment>
<dbReference type="PRINTS" id="PR00080">
    <property type="entry name" value="SDRFAMILY"/>
</dbReference>
<dbReference type="Pfam" id="PF00106">
    <property type="entry name" value="adh_short"/>
    <property type="match status" value="1"/>
</dbReference>
<dbReference type="InterPro" id="IPR002347">
    <property type="entry name" value="SDR_fam"/>
</dbReference>
<dbReference type="OrthoDB" id="4150292at2"/>
<dbReference type="Gene3D" id="3.40.50.720">
    <property type="entry name" value="NAD(P)-binding Rossmann-like Domain"/>
    <property type="match status" value="1"/>
</dbReference>
<evidence type="ECO:0000259" key="4">
    <source>
        <dbReference type="SMART" id="SM00822"/>
    </source>
</evidence>
<dbReference type="AlphaFoldDB" id="A0A2S6IC50"/>
<comment type="similarity">
    <text evidence="1 3">Belongs to the short-chain dehydrogenases/reductases (SDR) family.</text>
</comment>
<dbReference type="SMART" id="SM00822">
    <property type="entry name" value="PKS_KR"/>
    <property type="match status" value="1"/>
</dbReference>
<dbReference type="GO" id="GO:0016020">
    <property type="term" value="C:membrane"/>
    <property type="evidence" value="ECO:0007669"/>
    <property type="project" value="TreeGrafter"/>
</dbReference>
<evidence type="ECO:0000313" key="6">
    <source>
        <dbReference type="Proteomes" id="UP000239485"/>
    </source>
</evidence>
<dbReference type="FunFam" id="3.40.50.720:FF:000084">
    <property type="entry name" value="Short-chain dehydrogenase reductase"/>
    <property type="match status" value="1"/>
</dbReference>
<dbReference type="InterPro" id="IPR036291">
    <property type="entry name" value="NAD(P)-bd_dom_sf"/>
</dbReference>
<evidence type="ECO:0000313" key="5">
    <source>
        <dbReference type="EMBL" id="PPK90808.1"/>
    </source>
</evidence>
<dbReference type="RefSeq" id="WP_104435828.1">
    <property type="nucleotide sequence ID" value="NZ_PTJD01000023.1"/>
</dbReference>
<reference evidence="5 6" key="1">
    <citation type="submission" date="2018-02" db="EMBL/GenBank/DDBJ databases">
        <title>Genomic Encyclopedia of Archaeal and Bacterial Type Strains, Phase II (KMG-II): from individual species to whole genera.</title>
        <authorList>
            <person name="Goeker M."/>
        </authorList>
    </citation>
    <scope>NUCLEOTIDE SEQUENCE [LARGE SCALE GENOMIC DNA]</scope>
    <source>
        <strain evidence="5 6">DSM 22857</strain>
    </source>
</reference>
<keyword evidence="6" id="KW-1185">Reference proteome</keyword>
<dbReference type="PANTHER" id="PTHR44196:SF1">
    <property type="entry name" value="DEHYDROGENASE_REDUCTASE SDR FAMILY MEMBER 7B"/>
    <property type="match status" value="1"/>
</dbReference>
<gene>
    <name evidence="5" type="ORF">CLV92_12312</name>
</gene>
<dbReference type="InterPro" id="IPR057326">
    <property type="entry name" value="KR_dom"/>
</dbReference>